<evidence type="ECO:0008006" key="3">
    <source>
        <dbReference type="Google" id="ProtNLM"/>
    </source>
</evidence>
<reference evidence="1" key="2">
    <citation type="journal article" date="2022" name="Syst. Appl. Microbiol.">
        <title>Physiological and genomic characterisation of Luteimonas fraxinea sp. nov., a bacterial species associated with trees tolerant to ash dieback.</title>
        <authorList>
            <person name="Ulrich K."/>
            <person name="Becker R."/>
            <person name="Behrendt U."/>
            <person name="Kube M."/>
            <person name="Schneck V."/>
            <person name="Ulrich A."/>
        </authorList>
    </citation>
    <scope>NUCLEOTIDE SEQUENCE</scope>
    <source>
        <strain evidence="1">A1P009</strain>
    </source>
</reference>
<dbReference type="RefSeq" id="WP_232134175.1">
    <property type="nucleotide sequence ID" value="NZ_CP089507.1"/>
</dbReference>
<reference evidence="1" key="1">
    <citation type="submission" date="2021-12" db="EMBL/GenBank/DDBJ databases">
        <authorList>
            <person name="Ulrich A."/>
        </authorList>
    </citation>
    <scope>NUCLEOTIDE SEQUENCE</scope>
    <source>
        <strain evidence="1">A1P009</strain>
    </source>
</reference>
<comment type="caution">
    <text evidence="1">The sequence shown here is derived from an EMBL/GenBank/DDBJ whole genome shotgun (WGS) entry which is preliminary data.</text>
</comment>
<dbReference type="Proteomes" id="UP001430360">
    <property type="component" value="Unassembled WGS sequence"/>
</dbReference>
<proteinExistence type="predicted"/>
<evidence type="ECO:0000313" key="2">
    <source>
        <dbReference type="Proteomes" id="UP001430360"/>
    </source>
</evidence>
<accession>A0ABS8U7L8</accession>
<protein>
    <recommendedName>
        <fullName evidence="3">DUF1570 domain-containing protein</fullName>
    </recommendedName>
</protein>
<gene>
    <name evidence="1" type="ORF">LTT95_01655</name>
</gene>
<name>A0ABS8U7L8_9GAMM</name>
<dbReference type="EMBL" id="JAJQKU010000001">
    <property type="protein sequence ID" value="MCD9095648.1"/>
    <property type="molecule type" value="Genomic_DNA"/>
</dbReference>
<evidence type="ECO:0000313" key="1">
    <source>
        <dbReference type="EMBL" id="MCD9095648.1"/>
    </source>
</evidence>
<keyword evidence="2" id="KW-1185">Reference proteome</keyword>
<organism evidence="1 2">
    <name type="scientific">Luteimonas fraxinea</name>
    <dbReference type="NCBI Taxonomy" id="2901869"/>
    <lineage>
        <taxon>Bacteria</taxon>
        <taxon>Pseudomonadati</taxon>
        <taxon>Pseudomonadota</taxon>
        <taxon>Gammaproteobacteria</taxon>
        <taxon>Lysobacterales</taxon>
        <taxon>Lysobacteraceae</taxon>
        <taxon>Luteimonas</taxon>
    </lineage>
</organism>
<sequence>MLAWLFGKKTPEAHDAPETHAAHARIPVQMHWRADMALPVPDWQAMDAALPEDADAHLLHGYYDAAAAHWLDVLATALPADYRQTGTKDFLLLSAQSARESALVLRSCTQALRAIRSSLGTLACDTGYGRHVVLVFASQDDYYAYLSQYQGDDDAVPMSSGVFINAGYGHFASWHDGLDELEAVVVHELTHALLAHLPMPAWLHEGFAVNVERTLLPRLADPRLALYRPDEMAARHADWWNATTIQTFWSGTAFHTAGEGVELAYELSREITALVARDDEIAFRAFAAIADSDDAGNAAAIDTLGYPLEHLIEAVLGEGDWAPKPETWTEARAA</sequence>